<organism evidence="16 17">
    <name type="scientific">Aspergillus lucknowensis</name>
    <dbReference type="NCBI Taxonomy" id="176173"/>
    <lineage>
        <taxon>Eukaryota</taxon>
        <taxon>Fungi</taxon>
        <taxon>Dikarya</taxon>
        <taxon>Ascomycota</taxon>
        <taxon>Pezizomycotina</taxon>
        <taxon>Eurotiomycetes</taxon>
        <taxon>Eurotiomycetidae</taxon>
        <taxon>Eurotiales</taxon>
        <taxon>Aspergillaceae</taxon>
        <taxon>Aspergillus</taxon>
        <taxon>Aspergillus subgen. Nidulantes</taxon>
    </lineage>
</organism>
<evidence type="ECO:0000313" key="16">
    <source>
        <dbReference type="EMBL" id="KAL2862706.1"/>
    </source>
</evidence>
<feature type="disulfide bond" evidence="11">
    <location>
        <begin position="129"/>
        <end position="143"/>
    </location>
</feature>
<sequence>MKFLHSVRLLAVWSLASEASAKPDRNHLHDFAIQAAQSPAGRALSSSRAFTLGLAAEDDEEDDYTCTKEKKCDIGCCGPIDKTTGKGVCGFGPDFCGDDCTHDCDRKSECDAGWGAEWSNRTTCPLKVCCSEAGFCGTTEDYCHGKVVSSPQCDRAQKSATKRTIGYYEGWNWQRDCGTMTPDQIPVGYYSHINFAFSLIDPDSFQLVPMDDKTGTLYADVSVLKDRQPDLEVWIAIGGWAMNDPGKYRKVFSDLAASKDAQDEFFESVVSFLARYSFDGVDLDWEYPVAEDRGGIEEDYKNFVTLVKRLRQRLNQLGKPVGLSLTLPASYWYLRGFDIIHLEPYVNFYNVMTYDIHGVWDGKIDELGPYAHAHTNLTEIEEGLNLLWRNNINPERVNLGLGFYGRSFTMKDPDCMEAGCEFSEGGNGGNCTGTPGVLSAAEITKIIDDGAKVTLDKEAAVEIVTWDQDQWVSWDNSKTLKMKVDYANERCLGGLMVWAIDLDDGTLIKSLTEAGVPSKETLPEPPLVIPCFGGWGKDEL</sequence>
<dbReference type="InterPro" id="IPR050314">
    <property type="entry name" value="Glycosyl_Hydrlase_18"/>
</dbReference>
<keyword evidence="4 11" id="KW-0147">Chitin-binding</keyword>
<evidence type="ECO:0000256" key="4">
    <source>
        <dbReference type="ARBA" id="ARBA00022669"/>
    </source>
</evidence>
<dbReference type="GeneID" id="98141909"/>
<dbReference type="SMART" id="SM00636">
    <property type="entry name" value="Glyco_18"/>
    <property type="match status" value="1"/>
</dbReference>
<evidence type="ECO:0000256" key="9">
    <source>
        <dbReference type="ARBA" id="ARBA00023295"/>
    </source>
</evidence>
<dbReference type="RefSeq" id="XP_070881685.1">
    <property type="nucleotide sequence ID" value="XM_071026837.1"/>
</dbReference>
<feature type="signal peptide" evidence="13">
    <location>
        <begin position="1"/>
        <end position="21"/>
    </location>
</feature>
<dbReference type="PANTHER" id="PTHR11177:SF333">
    <property type="entry name" value="CHITINASE"/>
    <property type="match status" value="1"/>
</dbReference>
<feature type="domain" description="Chitin-binding type-1" evidence="14">
    <location>
        <begin position="107"/>
        <end position="155"/>
    </location>
</feature>
<keyword evidence="10" id="KW-0624">Polysaccharide degradation</keyword>
<evidence type="ECO:0000256" key="3">
    <source>
        <dbReference type="ARBA" id="ARBA00012729"/>
    </source>
</evidence>
<dbReference type="GO" id="GO:0016787">
    <property type="term" value="F:hydrolase activity"/>
    <property type="evidence" value="ECO:0007669"/>
    <property type="project" value="UniProtKB-KW"/>
</dbReference>
<dbReference type="SMART" id="SM00270">
    <property type="entry name" value="ChtBD1"/>
    <property type="match status" value="1"/>
</dbReference>
<evidence type="ECO:0000256" key="6">
    <source>
        <dbReference type="ARBA" id="ARBA00023024"/>
    </source>
</evidence>
<accession>A0ABR4LE27</accession>
<dbReference type="InterPro" id="IPR017853">
    <property type="entry name" value="GH"/>
</dbReference>
<dbReference type="SUPFAM" id="SSF54556">
    <property type="entry name" value="Chitinase insertion domain"/>
    <property type="match status" value="1"/>
</dbReference>
<dbReference type="SUPFAM" id="SSF51445">
    <property type="entry name" value="(Trans)glycosidases"/>
    <property type="match status" value="1"/>
</dbReference>
<dbReference type="InterPro" id="IPR001579">
    <property type="entry name" value="Glyco_hydro_18_chit_AS"/>
</dbReference>
<comment type="caution">
    <text evidence="16">The sequence shown here is derived from an EMBL/GenBank/DDBJ whole genome shotgun (WGS) entry which is preliminary data.</text>
</comment>
<evidence type="ECO:0000256" key="12">
    <source>
        <dbReference type="RuleBase" id="RU000489"/>
    </source>
</evidence>
<dbReference type="Pfam" id="PF00187">
    <property type="entry name" value="Chitin_bind_1"/>
    <property type="match status" value="1"/>
</dbReference>
<comment type="similarity">
    <text evidence="2">Belongs to the glycosyl hydrolase 18 family. Chitinase class V subfamily.</text>
</comment>
<dbReference type="PROSITE" id="PS01095">
    <property type="entry name" value="GH18_1"/>
    <property type="match status" value="1"/>
</dbReference>
<dbReference type="InterPro" id="IPR036861">
    <property type="entry name" value="Endochitinase-like_sf"/>
</dbReference>
<evidence type="ECO:0000259" key="14">
    <source>
        <dbReference type="PROSITE" id="PS50941"/>
    </source>
</evidence>
<protein>
    <recommendedName>
        <fullName evidence="3">chitinase</fullName>
        <ecNumber evidence="3">3.2.1.14</ecNumber>
    </recommendedName>
</protein>
<keyword evidence="17" id="KW-1185">Reference proteome</keyword>
<dbReference type="Pfam" id="PF00704">
    <property type="entry name" value="Glyco_hydro_18"/>
    <property type="match status" value="1"/>
</dbReference>
<dbReference type="Gene3D" id="3.20.20.80">
    <property type="entry name" value="Glycosidases"/>
    <property type="match status" value="1"/>
</dbReference>
<dbReference type="InterPro" id="IPR029070">
    <property type="entry name" value="Chitinase_insertion_sf"/>
</dbReference>
<dbReference type="EMBL" id="JBFXLQ010000063">
    <property type="protein sequence ID" value="KAL2862706.1"/>
    <property type="molecule type" value="Genomic_DNA"/>
</dbReference>
<evidence type="ECO:0000256" key="2">
    <source>
        <dbReference type="ARBA" id="ARBA00008682"/>
    </source>
</evidence>
<reference evidence="16 17" key="1">
    <citation type="submission" date="2024-07" db="EMBL/GenBank/DDBJ databases">
        <title>Section-level genome sequencing and comparative genomics of Aspergillus sections Usti and Cavernicolus.</title>
        <authorList>
            <consortium name="Lawrence Berkeley National Laboratory"/>
            <person name="Nybo J.L."/>
            <person name="Vesth T.C."/>
            <person name="Theobald S."/>
            <person name="Frisvad J.C."/>
            <person name="Larsen T.O."/>
            <person name="Kjaerboelling I."/>
            <person name="Rothschild-Mancinelli K."/>
            <person name="Lyhne E.K."/>
            <person name="Kogle M.E."/>
            <person name="Barry K."/>
            <person name="Clum A."/>
            <person name="Na H."/>
            <person name="Ledsgaard L."/>
            <person name="Lin J."/>
            <person name="Lipzen A."/>
            <person name="Kuo A."/>
            <person name="Riley R."/>
            <person name="Mondo S."/>
            <person name="Labutti K."/>
            <person name="Haridas S."/>
            <person name="Pangalinan J."/>
            <person name="Salamov A.A."/>
            <person name="Simmons B.A."/>
            <person name="Magnuson J.K."/>
            <person name="Chen J."/>
            <person name="Drula E."/>
            <person name="Henrissat B."/>
            <person name="Wiebenga A."/>
            <person name="Lubbers R.J."/>
            <person name="Gomes A.C."/>
            <person name="Macurrencykelacurrency M.R."/>
            <person name="Stajich J."/>
            <person name="Grigoriev I.V."/>
            <person name="Mortensen U.H."/>
            <person name="De Vries R.P."/>
            <person name="Baker S.E."/>
            <person name="Andersen M.R."/>
        </authorList>
    </citation>
    <scope>NUCLEOTIDE SEQUENCE [LARGE SCALE GENOMIC DNA]</scope>
    <source>
        <strain evidence="16 17">CBS 449.75</strain>
    </source>
</reference>
<dbReference type="InterPro" id="IPR011583">
    <property type="entry name" value="Chitinase_II/V-like_cat"/>
</dbReference>
<comment type="catalytic activity">
    <reaction evidence="1">
        <text>Random endo-hydrolysis of N-acetyl-beta-D-glucosaminide (1-&gt;4)-beta-linkages in chitin and chitodextrins.</text>
        <dbReference type="EC" id="3.2.1.14"/>
    </reaction>
</comment>
<dbReference type="PROSITE" id="PS00026">
    <property type="entry name" value="CHIT_BIND_I_1"/>
    <property type="match status" value="1"/>
</dbReference>
<evidence type="ECO:0000256" key="11">
    <source>
        <dbReference type="PROSITE-ProRule" id="PRU00261"/>
    </source>
</evidence>
<feature type="disulfide bond" evidence="11">
    <location>
        <begin position="124"/>
        <end position="136"/>
    </location>
</feature>
<keyword evidence="8" id="KW-0119">Carbohydrate metabolism</keyword>
<keyword evidence="7" id="KW-0843">Virulence</keyword>
<keyword evidence="11" id="KW-1015">Disulfide bond</keyword>
<keyword evidence="5 12" id="KW-0378">Hydrolase</keyword>
<dbReference type="InterPro" id="IPR018371">
    <property type="entry name" value="Chitin-binding_1_CS"/>
</dbReference>
<name>A0ABR4LE27_9EURO</name>
<evidence type="ECO:0000256" key="10">
    <source>
        <dbReference type="ARBA" id="ARBA00023326"/>
    </source>
</evidence>
<evidence type="ECO:0000256" key="7">
    <source>
        <dbReference type="ARBA" id="ARBA00023026"/>
    </source>
</evidence>
<keyword evidence="9 12" id="KW-0326">Glycosidase</keyword>
<keyword evidence="6" id="KW-0146">Chitin degradation</keyword>
<dbReference type="InterPro" id="IPR001002">
    <property type="entry name" value="Chitin-bd_1"/>
</dbReference>
<feature type="chain" id="PRO_5047053946" description="chitinase" evidence="13">
    <location>
        <begin position="22"/>
        <end position="540"/>
    </location>
</feature>
<feature type="domain" description="GH18" evidence="15">
    <location>
        <begin position="162"/>
        <end position="518"/>
    </location>
</feature>
<evidence type="ECO:0000256" key="13">
    <source>
        <dbReference type="SAM" id="SignalP"/>
    </source>
</evidence>
<evidence type="ECO:0000256" key="5">
    <source>
        <dbReference type="ARBA" id="ARBA00022801"/>
    </source>
</evidence>
<gene>
    <name evidence="16" type="ORF">BJX67DRAFT_292380</name>
</gene>
<dbReference type="InterPro" id="IPR001223">
    <property type="entry name" value="Glyco_hydro18_cat"/>
</dbReference>
<evidence type="ECO:0000259" key="15">
    <source>
        <dbReference type="PROSITE" id="PS51910"/>
    </source>
</evidence>
<dbReference type="Gene3D" id="3.10.50.10">
    <property type="match status" value="1"/>
</dbReference>
<evidence type="ECO:0000256" key="8">
    <source>
        <dbReference type="ARBA" id="ARBA00023277"/>
    </source>
</evidence>
<evidence type="ECO:0000313" key="17">
    <source>
        <dbReference type="Proteomes" id="UP001610432"/>
    </source>
</evidence>
<comment type="caution">
    <text evidence="11">Lacks conserved residue(s) required for the propagation of feature annotation.</text>
</comment>
<evidence type="ECO:0000256" key="1">
    <source>
        <dbReference type="ARBA" id="ARBA00000822"/>
    </source>
</evidence>
<dbReference type="Proteomes" id="UP001610432">
    <property type="component" value="Unassembled WGS sequence"/>
</dbReference>
<proteinExistence type="inferred from homology"/>
<dbReference type="Gene3D" id="3.30.60.10">
    <property type="entry name" value="Endochitinase-like"/>
    <property type="match status" value="1"/>
</dbReference>
<dbReference type="CDD" id="cd00035">
    <property type="entry name" value="ChtBD1"/>
    <property type="match status" value="1"/>
</dbReference>
<dbReference type="SUPFAM" id="SSF57016">
    <property type="entry name" value="Plant lectins/antimicrobial peptides"/>
    <property type="match status" value="1"/>
</dbReference>
<dbReference type="PROSITE" id="PS51910">
    <property type="entry name" value="GH18_2"/>
    <property type="match status" value="1"/>
</dbReference>
<dbReference type="PROSITE" id="PS50941">
    <property type="entry name" value="CHIT_BIND_I_2"/>
    <property type="match status" value="1"/>
</dbReference>
<keyword evidence="13" id="KW-0732">Signal</keyword>
<dbReference type="EC" id="3.2.1.14" evidence="3"/>
<dbReference type="PANTHER" id="PTHR11177">
    <property type="entry name" value="CHITINASE"/>
    <property type="match status" value="1"/>
</dbReference>